<reference evidence="1 2" key="1">
    <citation type="journal article" date="2020" name="ISME J.">
        <title>Comparative genomics reveals insights into cyanobacterial evolution and habitat adaptation.</title>
        <authorList>
            <person name="Chen M.Y."/>
            <person name="Teng W.K."/>
            <person name="Zhao L."/>
            <person name="Hu C.X."/>
            <person name="Zhou Y.K."/>
            <person name="Han B.P."/>
            <person name="Song L.R."/>
            <person name="Shu W.S."/>
        </authorList>
    </citation>
    <scope>NUCLEOTIDE SEQUENCE [LARGE SCALE GENOMIC DNA]</scope>
    <source>
        <strain evidence="1 2">FACHB-838</strain>
    </source>
</reference>
<evidence type="ECO:0000313" key="1">
    <source>
        <dbReference type="EMBL" id="MBD2535117.1"/>
    </source>
</evidence>
<dbReference type="EMBL" id="JACJSI010000236">
    <property type="protein sequence ID" value="MBD2535117.1"/>
    <property type="molecule type" value="Genomic_DNA"/>
</dbReference>
<evidence type="ECO:0000313" key="2">
    <source>
        <dbReference type="Proteomes" id="UP000623440"/>
    </source>
</evidence>
<gene>
    <name evidence="1" type="ORF">H6G97_39190</name>
</gene>
<name>A0ABR8E064_9NOSO</name>
<dbReference type="Proteomes" id="UP000623440">
    <property type="component" value="Unassembled WGS sequence"/>
</dbReference>
<dbReference type="Pfam" id="PF14218">
    <property type="entry name" value="COP23"/>
    <property type="match status" value="1"/>
</dbReference>
<proteinExistence type="predicted"/>
<keyword evidence="2" id="KW-1185">Reference proteome</keyword>
<comment type="caution">
    <text evidence="1">The sequence shown here is derived from an EMBL/GenBank/DDBJ whole genome shotgun (WGS) entry which is preliminary data.</text>
</comment>
<sequence>MDQSSGDTIPVTAAWIPEKRGHVYFIGWKSEYFNQGGWTPQKRCEQVTQKFQEFYSQNRLNYISSGKHNGYPVICGVTNLGEICNGSNQLFTVRSGSNPDELIRRLMDIAEGKTSEPLLQNSGKQTYIPVQAFLVQSPIIDIQGSRNTQR</sequence>
<protein>
    <submittedName>
        <fullName evidence="1">Uncharacterized protein</fullName>
    </submittedName>
</protein>
<accession>A0ABR8E064</accession>
<dbReference type="InterPro" id="IPR025478">
    <property type="entry name" value="COP23"/>
</dbReference>
<organism evidence="1 2">
    <name type="scientific">Nostoc flagelliforme FACHB-838</name>
    <dbReference type="NCBI Taxonomy" id="2692904"/>
    <lineage>
        <taxon>Bacteria</taxon>
        <taxon>Bacillati</taxon>
        <taxon>Cyanobacteriota</taxon>
        <taxon>Cyanophyceae</taxon>
        <taxon>Nostocales</taxon>
        <taxon>Nostocaceae</taxon>
        <taxon>Nostoc</taxon>
    </lineage>
</organism>